<keyword evidence="3" id="KW-1185">Reference proteome</keyword>
<evidence type="ECO:0000313" key="3">
    <source>
        <dbReference type="Proteomes" id="UP000004001"/>
    </source>
</evidence>
<evidence type="ECO:0000259" key="1">
    <source>
        <dbReference type="PROSITE" id="PS51746"/>
    </source>
</evidence>
<dbReference type="SMART" id="SM00332">
    <property type="entry name" value="PP2Cc"/>
    <property type="match status" value="1"/>
</dbReference>
<sequence>MTTELFTKGYDSQNEDYCKVVELEGRSLIIMADGMGGLSLGAEAAECVCEGIAEYVSKNLESDNLWQEAFKYADNKLHELSLANHINMGAAVTALIITETSCEVAWQGNVRLYLYRDNQLLQLTTDHVMNIGYGQKMLTRCLKGGGLRDDVPTKNIPLQTDDILFLCTDGFYNIHEQDLSSGNTSVPKEDTMNDDATCLTIKIN</sequence>
<dbReference type="InterPro" id="IPR036457">
    <property type="entry name" value="PPM-type-like_dom_sf"/>
</dbReference>
<name>D1VZD4_9BACT</name>
<dbReference type="SUPFAM" id="SSF81606">
    <property type="entry name" value="PP2C-like"/>
    <property type="match status" value="1"/>
</dbReference>
<dbReference type="Pfam" id="PF13672">
    <property type="entry name" value="PP2C_2"/>
    <property type="match status" value="1"/>
</dbReference>
<dbReference type="PROSITE" id="PS51746">
    <property type="entry name" value="PPM_2"/>
    <property type="match status" value="1"/>
</dbReference>
<dbReference type="AlphaFoldDB" id="D1VZD4"/>
<protein>
    <recommendedName>
        <fullName evidence="1">PPM-type phosphatase domain-containing protein</fullName>
    </recommendedName>
</protein>
<accession>D1VZD4</accession>
<reference evidence="2 3" key="1">
    <citation type="submission" date="2009-12" db="EMBL/GenBank/DDBJ databases">
        <title>Genome Sequence of Prevotella timonensis CRIS 5C-B1.</title>
        <authorList>
            <person name="Durkin A.S."/>
            <person name="Madupu R."/>
            <person name="Torralba M."/>
            <person name="Methe B."/>
            <person name="Sutton G."/>
            <person name="Strausberg R.L."/>
            <person name="Nelson K.E."/>
        </authorList>
    </citation>
    <scope>NUCLEOTIDE SEQUENCE [LARGE SCALE GENOMIC DNA]</scope>
    <source>
        <strain evidence="2 3">CRIS 5C-B1</strain>
    </source>
</reference>
<gene>
    <name evidence="2" type="ORF">HMPREF9019_1786</name>
</gene>
<dbReference type="Gene3D" id="3.60.40.10">
    <property type="entry name" value="PPM-type phosphatase domain"/>
    <property type="match status" value="1"/>
</dbReference>
<dbReference type="InterPro" id="IPR001932">
    <property type="entry name" value="PPM-type_phosphatase-like_dom"/>
</dbReference>
<dbReference type="SMART" id="SM00331">
    <property type="entry name" value="PP2C_SIG"/>
    <property type="match status" value="1"/>
</dbReference>
<dbReference type="EMBL" id="ADEF01000031">
    <property type="protein sequence ID" value="EFA97525.1"/>
    <property type="molecule type" value="Genomic_DNA"/>
</dbReference>
<organism evidence="2 3">
    <name type="scientific">Hoylesella timonensis CRIS 5C-B1</name>
    <dbReference type="NCBI Taxonomy" id="679189"/>
    <lineage>
        <taxon>Bacteria</taxon>
        <taxon>Pseudomonadati</taxon>
        <taxon>Bacteroidota</taxon>
        <taxon>Bacteroidia</taxon>
        <taxon>Bacteroidales</taxon>
        <taxon>Prevotellaceae</taxon>
        <taxon>Hoylesella</taxon>
    </lineage>
</organism>
<dbReference type="eggNOG" id="COG0631">
    <property type="taxonomic scope" value="Bacteria"/>
</dbReference>
<dbReference type="RefSeq" id="WP_008123959.1">
    <property type="nucleotide sequence ID" value="NZ_ADEF01000031.1"/>
</dbReference>
<evidence type="ECO:0000313" key="2">
    <source>
        <dbReference type="EMBL" id="EFA97525.1"/>
    </source>
</evidence>
<proteinExistence type="predicted"/>
<dbReference type="Proteomes" id="UP000004001">
    <property type="component" value="Unassembled WGS sequence"/>
</dbReference>
<feature type="domain" description="PPM-type phosphatase" evidence="1">
    <location>
        <begin position="1"/>
        <end position="203"/>
    </location>
</feature>
<comment type="caution">
    <text evidence="2">The sequence shown here is derived from an EMBL/GenBank/DDBJ whole genome shotgun (WGS) entry which is preliminary data.</text>
</comment>